<dbReference type="InterPro" id="IPR001360">
    <property type="entry name" value="Glyco_hydro_1"/>
</dbReference>
<organism evidence="3 4">
    <name type="scientific">Dendrobium chrysotoxum</name>
    <name type="common">Orchid</name>
    <dbReference type="NCBI Taxonomy" id="161865"/>
    <lineage>
        <taxon>Eukaryota</taxon>
        <taxon>Viridiplantae</taxon>
        <taxon>Streptophyta</taxon>
        <taxon>Embryophyta</taxon>
        <taxon>Tracheophyta</taxon>
        <taxon>Spermatophyta</taxon>
        <taxon>Magnoliopsida</taxon>
        <taxon>Liliopsida</taxon>
        <taxon>Asparagales</taxon>
        <taxon>Orchidaceae</taxon>
        <taxon>Epidendroideae</taxon>
        <taxon>Malaxideae</taxon>
        <taxon>Dendrobiinae</taxon>
        <taxon>Dendrobium</taxon>
    </lineage>
</organism>
<comment type="similarity">
    <text evidence="1 2">Belongs to the glycosyl hydrolase 1 family.</text>
</comment>
<name>A0AAV7G1Q9_DENCH</name>
<dbReference type="GO" id="GO:0008422">
    <property type="term" value="F:beta-glucosidase activity"/>
    <property type="evidence" value="ECO:0007669"/>
    <property type="project" value="TreeGrafter"/>
</dbReference>
<dbReference type="PANTHER" id="PTHR10353:SF302">
    <property type="entry name" value="BETA-GLUCOSIDASE 40"/>
    <property type="match status" value="1"/>
</dbReference>
<comment type="caution">
    <text evidence="3">The sequence shown here is derived from an EMBL/GenBank/DDBJ whole genome shotgun (WGS) entry which is preliminary data.</text>
</comment>
<dbReference type="PANTHER" id="PTHR10353">
    <property type="entry name" value="GLYCOSYL HYDROLASE"/>
    <property type="match status" value="1"/>
</dbReference>
<dbReference type="SUPFAM" id="SSF51445">
    <property type="entry name" value="(Trans)glycosidases"/>
    <property type="match status" value="1"/>
</dbReference>
<reference evidence="3 4" key="1">
    <citation type="journal article" date="2021" name="Hortic Res">
        <title>Chromosome-scale assembly of the Dendrobium chrysotoxum genome enhances the understanding of orchid evolution.</title>
        <authorList>
            <person name="Zhang Y."/>
            <person name="Zhang G.Q."/>
            <person name="Zhang D."/>
            <person name="Liu X.D."/>
            <person name="Xu X.Y."/>
            <person name="Sun W.H."/>
            <person name="Yu X."/>
            <person name="Zhu X."/>
            <person name="Wang Z.W."/>
            <person name="Zhao X."/>
            <person name="Zhong W.Y."/>
            <person name="Chen H."/>
            <person name="Yin W.L."/>
            <person name="Huang T."/>
            <person name="Niu S.C."/>
            <person name="Liu Z.J."/>
        </authorList>
    </citation>
    <scope>NUCLEOTIDE SEQUENCE [LARGE SCALE GENOMIC DNA]</scope>
    <source>
        <strain evidence="3">Lindl</strain>
    </source>
</reference>
<accession>A0AAV7G1Q9</accession>
<evidence type="ECO:0000313" key="3">
    <source>
        <dbReference type="EMBL" id="KAH0450102.1"/>
    </source>
</evidence>
<dbReference type="AlphaFoldDB" id="A0AAV7G1Q9"/>
<evidence type="ECO:0000313" key="4">
    <source>
        <dbReference type="Proteomes" id="UP000775213"/>
    </source>
</evidence>
<evidence type="ECO:0000256" key="1">
    <source>
        <dbReference type="ARBA" id="ARBA00010838"/>
    </source>
</evidence>
<dbReference type="Gene3D" id="3.20.20.80">
    <property type="entry name" value="Glycosidases"/>
    <property type="match status" value="1"/>
</dbReference>
<keyword evidence="4" id="KW-1185">Reference proteome</keyword>
<dbReference type="Pfam" id="PF00232">
    <property type="entry name" value="Glyco_hydro_1"/>
    <property type="match status" value="1"/>
</dbReference>
<protein>
    <recommendedName>
        <fullName evidence="5">Thioglucosidase</fullName>
    </recommendedName>
</protein>
<dbReference type="GO" id="GO:0005975">
    <property type="term" value="P:carbohydrate metabolic process"/>
    <property type="evidence" value="ECO:0007669"/>
    <property type="project" value="InterPro"/>
</dbReference>
<dbReference type="Proteomes" id="UP000775213">
    <property type="component" value="Unassembled WGS sequence"/>
</dbReference>
<gene>
    <name evidence="3" type="ORF">IEQ34_020794</name>
</gene>
<evidence type="ECO:0008006" key="5">
    <source>
        <dbReference type="Google" id="ProtNLM"/>
    </source>
</evidence>
<proteinExistence type="inferred from homology"/>
<evidence type="ECO:0000256" key="2">
    <source>
        <dbReference type="RuleBase" id="RU003690"/>
    </source>
</evidence>
<dbReference type="InterPro" id="IPR017853">
    <property type="entry name" value="GH"/>
</dbReference>
<dbReference type="EMBL" id="JAGFBR010000018">
    <property type="protein sequence ID" value="KAH0450102.1"/>
    <property type="molecule type" value="Genomic_DNA"/>
</dbReference>
<sequence>MRKVEKSTEVLASETSLADDKLGRYEGAVYDDGRGPTVWDKFAHSFGKQKFNQDDIVNVLMGEQKLQIKCFILKFTAYADGTGKVNQAGIDYYNKLINALLAKGKHKMLL</sequence>